<evidence type="ECO:0000313" key="9">
    <source>
        <dbReference type="EMBL" id="XDQ41533.1"/>
    </source>
</evidence>
<evidence type="ECO:0000256" key="7">
    <source>
        <dbReference type="RuleBase" id="RU369114"/>
    </source>
</evidence>
<evidence type="ECO:0000256" key="4">
    <source>
        <dbReference type="ARBA" id="ARBA00022729"/>
    </source>
</evidence>
<organism evidence="9">
    <name type="scientific">Streptomyces sp. R39</name>
    <dbReference type="NCBI Taxonomy" id="3238631"/>
    <lineage>
        <taxon>Bacteria</taxon>
        <taxon>Bacillati</taxon>
        <taxon>Actinomycetota</taxon>
        <taxon>Actinomycetes</taxon>
        <taxon>Kitasatosporales</taxon>
        <taxon>Streptomycetaceae</taxon>
        <taxon>Streptomyces</taxon>
    </lineage>
</organism>
<sequence length="155" mass="16448">MSISGDWYNEIGSHMRITVDPTGGVKGTYFSATGHAVGGYPLVGRYEAAAVPDRGTPLGWTVAWRNERTDAESVTSWSGQYHEDGEERICAAWLLTVSAIAANTWEATAVGQDVFTRRAPSPEDAGRRLRHAGTASRPGRAGTDAGTGIGEVTPV</sequence>
<feature type="binding site" evidence="6">
    <location>
        <position position="77"/>
    </location>
    <ligand>
        <name>biotin</name>
        <dbReference type="ChEBI" id="CHEBI:57586"/>
    </ligand>
</feature>
<evidence type="ECO:0000256" key="8">
    <source>
        <dbReference type="SAM" id="MobiDB-lite"/>
    </source>
</evidence>
<dbReference type="AlphaFoldDB" id="A0AB39QDZ0"/>
<comment type="subunit">
    <text evidence="7">Homotetramer.</text>
</comment>
<dbReference type="InterPro" id="IPR005469">
    <property type="entry name" value="Avidin"/>
</dbReference>
<dbReference type="PROSITE" id="PS51326">
    <property type="entry name" value="AVIDIN_2"/>
    <property type="match status" value="1"/>
</dbReference>
<reference evidence="9" key="1">
    <citation type="submission" date="2024-07" db="EMBL/GenBank/DDBJ databases">
        <authorList>
            <person name="Yu S.T."/>
        </authorList>
    </citation>
    <scope>NUCLEOTIDE SEQUENCE</scope>
    <source>
        <strain evidence="9">R39</strain>
    </source>
</reference>
<keyword evidence="4 7" id="KW-0732">Signal</keyword>
<evidence type="ECO:0000256" key="6">
    <source>
        <dbReference type="PIRSR" id="PIRSR605468-50"/>
    </source>
</evidence>
<dbReference type="Gene3D" id="2.40.128.30">
    <property type="entry name" value="Avidin-like"/>
    <property type="match status" value="1"/>
</dbReference>
<dbReference type="InterPro" id="IPR036896">
    <property type="entry name" value="Avidin-like_sf"/>
</dbReference>
<dbReference type="Pfam" id="PF01382">
    <property type="entry name" value="Avidin"/>
    <property type="match status" value="1"/>
</dbReference>
<dbReference type="PANTHER" id="PTHR34399">
    <property type="entry name" value="AVIDIN-RELATED"/>
    <property type="match status" value="1"/>
</dbReference>
<feature type="binding site" evidence="6">
    <location>
        <position position="29"/>
    </location>
    <ligand>
        <name>biotin</name>
        <dbReference type="ChEBI" id="CHEBI:57586"/>
    </ligand>
</feature>
<comment type="subcellular location">
    <subcellularLocation>
        <location evidence="1 7">Secreted</location>
    </subcellularLocation>
</comment>
<name>A0AB39QDZ0_9ACTN</name>
<evidence type="ECO:0000256" key="3">
    <source>
        <dbReference type="ARBA" id="ARBA00022525"/>
    </source>
</evidence>
<dbReference type="SUPFAM" id="SSF50876">
    <property type="entry name" value="Avidin/streptavidin"/>
    <property type="match status" value="1"/>
</dbReference>
<dbReference type="InterPro" id="IPR005468">
    <property type="entry name" value="Avidin/str"/>
</dbReference>
<proteinExistence type="inferred from homology"/>
<feature type="region of interest" description="Disordered" evidence="8">
    <location>
        <begin position="117"/>
        <end position="155"/>
    </location>
</feature>
<feature type="binding site" evidence="6">
    <location>
        <position position="93"/>
    </location>
    <ligand>
        <name>biotin</name>
        <dbReference type="ChEBI" id="CHEBI:57586"/>
    </ligand>
</feature>
<evidence type="ECO:0000256" key="5">
    <source>
        <dbReference type="ARBA" id="ARBA00023267"/>
    </source>
</evidence>
<feature type="binding site" evidence="6">
    <location>
        <position position="105"/>
    </location>
    <ligand>
        <name>biotin</name>
        <dbReference type="ChEBI" id="CHEBI:57586"/>
    </ligand>
</feature>
<accession>A0AB39QDZ0</accession>
<dbReference type="GO" id="GO:0009374">
    <property type="term" value="F:biotin binding"/>
    <property type="evidence" value="ECO:0007669"/>
    <property type="project" value="UniProtKB-UniRule"/>
</dbReference>
<dbReference type="GO" id="GO:0005576">
    <property type="term" value="C:extracellular region"/>
    <property type="evidence" value="ECO:0007669"/>
    <property type="project" value="UniProtKB-SubCell"/>
</dbReference>
<keyword evidence="5 6" id="KW-0092">Biotin</keyword>
<dbReference type="EMBL" id="CP163441">
    <property type="protein sequence ID" value="XDQ41533.1"/>
    <property type="molecule type" value="Genomic_DNA"/>
</dbReference>
<keyword evidence="3 7" id="KW-0964">Secreted</keyword>
<feature type="binding site" evidence="6">
    <location>
        <position position="40"/>
    </location>
    <ligand>
        <name>biotin</name>
        <dbReference type="ChEBI" id="CHEBI:57586"/>
    </ligand>
</feature>
<evidence type="ECO:0000256" key="1">
    <source>
        <dbReference type="ARBA" id="ARBA00004613"/>
    </source>
</evidence>
<gene>
    <name evidence="9" type="ORF">AB5J52_04180</name>
</gene>
<dbReference type="RefSeq" id="WP_369221174.1">
    <property type="nucleotide sequence ID" value="NZ_CP163441.1"/>
</dbReference>
<comment type="similarity">
    <text evidence="2 7">Belongs to the avidin/streptavidin family.</text>
</comment>
<protein>
    <recommendedName>
        <fullName evidence="7">Streptavidin</fullName>
    </recommendedName>
</protein>
<dbReference type="InterPro" id="IPR051764">
    <property type="entry name" value="Avidin/Streptavidin-rel"/>
</dbReference>
<evidence type="ECO:0000256" key="2">
    <source>
        <dbReference type="ARBA" id="ARBA00006297"/>
    </source>
</evidence>
<dbReference type="PRINTS" id="PR00709">
    <property type="entry name" value="AVIDIN"/>
</dbReference>
<comment type="function">
    <text evidence="7">Forms a strong non-covalent specific complex with biotin.</text>
</comment>